<feature type="transmembrane region" description="Helical" evidence="2">
    <location>
        <begin position="12"/>
        <end position="33"/>
    </location>
</feature>
<protein>
    <recommendedName>
        <fullName evidence="5">Fungal pheromone STE3G-protein-coupled receptor</fullName>
    </recommendedName>
</protein>
<feature type="transmembrane region" description="Helical" evidence="2">
    <location>
        <begin position="164"/>
        <end position="184"/>
    </location>
</feature>
<evidence type="ECO:0008006" key="5">
    <source>
        <dbReference type="Google" id="ProtNLM"/>
    </source>
</evidence>
<keyword evidence="4" id="KW-1185">Reference proteome</keyword>
<evidence type="ECO:0000313" key="3">
    <source>
        <dbReference type="EMBL" id="KZP01261.1"/>
    </source>
</evidence>
<sequence>MSTPALDGANMIGIFLGSISYGTFLAMSVHLIWRWWRGVIRVPMFLLLAAVAQLLSTTAFSIVFMDYLYEGFVTYRDTVGPVLYYNEDRWQETTISALNIFEQALADGILIYRCWLIWHKSKIILGVTSVPYLAAILCQCLAMAGASPTTKLFDMFENDFATLVHAFAGLSLAQNALTYVLIIGKIWHTARRSTSQYGKTAFTPLIIRLLSMGCIYLCLIILTLVTSLRASGAYVVICHIWSPMSGIVFLSLIVPTKILSRTDVSHELGSPHSRNKRDTYATSPSTTQDSEGIYSVPSEFKVPEAGALV</sequence>
<feature type="transmembrane region" description="Helical" evidence="2">
    <location>
        <begin position="231"/>
        <end position="254"/>
    </location>
</feature>
<feature type="compositionally biased region" description="Polar residues" evidence="1">
    <location>
        <begin position="280"/>
        <end position="290"/>
    </location>
</feature>
<keyword evidence="2" id="KW-0812">Transmembrane</keyword>
<feature type="transmembrane region" description="Helical" evidence="2">
    <location>
        <begin position="205"/>
        <end position="225"/>
    </location>
</feature>
<keyword evidence="2" id="KW-1133">Transmembrane helix</keyword>
<feature type="region of interest" description="Disordered" evidence="1">
    <location>
        <begin position="266"/>
        <end position="292"/>
    </location>
</feature>
<name>A0A167RTE1_CALVF</name>
<dbReference type="OrthoDB" id="3351617at2759"/>
<evidence type="ECO:0000256" key="1">
    <source>
        <dbReference type="SAM" id="MobiDB-lite"/>
    </source>
</evidence>
<organism evidence="3 4">
    <name type="scientific">Calocera viscosa (strain TUFC12733)</name>
    <dbReference type="NCBI Taxonomy" id="1330018"/>
    <lineage>
        <taxon>Eukaryota</taxon>
        <taxon>Fungi</taxon>
        <taxon>Dikarya</taxon>
        <taxon>Basidiomycota</taxon>
        <taxon>Agaricomycotina</taxon>
        <taxon>Dacrymycetes</taxon>
        <taxon>Dacrymycetales</taxon>
        <taxon>Dacrymycetaceae</taxon>
        <taxon>Calocera</taxon>
    </lineage>
</organism>
<evidence type="ECO:0000313" key="4">
    <source>
        <dbReference type="Proteomes" id="UP000076738"/>
    </source>
</evidence>
<feature type="transmembrane region" description="Helical" evidence="2">
    <location>
        <begin position="123"/>
        <end position="144"/>
    </location>
</feature>
<proteinExistence type="predicted"/>
<dbReference type="Proteomes" id="UP000076738">
    <property type="component" value="Unassembled WGS sequence"/>
</dbReference>
<accession>A0A167RTE1</accession>
<dbReference type="AlphaFoldDB" id="A0A167RTE1"/>
<dbReference type="STRING" id="1330018.A0A167RTE1"/>
<gene>
    <name evidence="3" type="ORF">CALVIDRAFT_128733</name>
</gene>
<dbReference type="EMBL" id="KV417267">
    <property type="protein sequence ID" value="KZP01261.1"/>
    <property type="molecule type" value="Genomic_DNA"/>
</dbReference>
<evidence type="ECO:0000256" key="2">
    <source>
        <dbReference type="SAM" id="Phobius"/>
    </source>
</evidence>
<feature type="transmembrane region" description="Helical" evidence="2">
    <location>
        <begin position="95"/>
        <end position="116"/>
    </location>
</feature>
<feature type="transmembrane region" description="Helical" evidence="2">
    <location>
        <begin position="45"/>
        <end position="69"/>
    </location>
</feature>
<keyword evidence="2" id="KW-0472">Membrane</keyword>
<reference evidence="3 4" key="1">
    <citation type="journal article" date="2016" name="Mol. Biol. Evol.">
        <title>Comparative Genomics of Early-Diverging Mushroom-Forming Fungi Provides Insights into the Origins of Lignocellulose Decay Capabilities.</title>
        <authorList>
            <person name="Nagy L.G."/>
            <person name="Riley R."/>
            <person name="Tritt A."/>
            <person name="Adam C."/>
            <person name="Daum C."/>
            <person name="Floudas D."/>
            <person name="Sun H."/>
            <person name="Yadav J.S."/>
            <person name="Pangilinan J."/>
            <person name="Larsson K.H."/>
            <person name="Matsuura K."/>
            <person name="Barry K."/>
            <person name="Labutti K."/>
            <person name="Kuo R."/>
            <person name="Ohm R.A."/>
            <person name="Bhattacharya S.S."/>
            <person name="Shirouzu T."/>
            <person name="Yoshinaga Y."/>
            <person name="Martin F.M."/>
            <person name="Grigoriev I.V."/>
            <person name="Hibbett D.S."/>
        </authorList>
    </citation>
    <scope>NUCLEOTIDE SEQUENCE [LARGE SCALE GENOMIC DNA]</scope>
    <source>
        <strain evidence="3 4">TUFC12733</strain>
    </source>
</reference>